<reference evidence="2" key="1">
    <citation type="journal article" date="2014" name="Sci. Data">
        <title>Genomes of diverse isolates of the marine cyanobacterium Prochlorococcus.</title>
        <authorList>
            <person name="Biller S."/>
            <person name="Berube P."/>
            <person name="Thompson J."/>
            <person name="Kelly L."/>
            <person name="Roggensack S."/>
            <person name="Awad L."/>
            <person name="Roache-Johnson K."/>
            <person name="Ding H."/>
            <person name="Giovannoni S.J."/>
            <person name="Moore L.R."/>
            <person name="Chisholm S.W."/>
        </authorList>
    </citation>
    <scope>NUCLEOTIDE SEQUENCE [LARGE SCALE GENOMIC DNA]</scope>
    <source>
        <strain evidence="2">SB</strain>
    </source>
</reference>
<protein>
    <submittedName>
        <fullName evidence="1">Uncharacterized protein</fullName>
    </submittedName>
</protein>
<organism evidence="1 2">
    <name type="scientific">Prochlorococcus marinus str. SB</name>
    <dbReference type="NCBI Taxonomy" id="59926"/>
    <lineage>
        <taxon>Bacteria</taxon>
        <taxon>Bacillati</taxon>
        <taxon>Cyanobacteriota</taxon>
        <taxon>Cyanophyceae</taxon>
        <taxon>Synechococcales</taxon>
        <taxon>Prochlorococcaceae</taxon>
        <taxon>Prochlorococcus</taxon>
    </lineage>
</organism>
<accession>A0A0A2B4S5</accession>
<dbReference type="Proteomes" id="UP000030345">
    <property type="component" value="Unassembled WGS sequence"/>
</dbReference>
<proteinExistence type="predicted"/>
<dbReference type="EMBL" id="JNAS01000002">
    <property type="protein sequence ID" value="KGG08152.1"/>
    <property type="molecule type" value="Genomic_DNA"/>
</dbReference>
<dbReference type="RefSeq" id="WP_032519544.1">
    <property type="nucleotide sequence ID" value="NZ_JNAS01000002.1"/>
</dbReference>
<evidence type="ECO:0000313" key="1">
    <source>
        <dbReference type="EMBL" id="KGG08152.1"/>
    </source>
</evidence>
<sequence>MSEMPRQKNKVQQISRNRVSENVDFLGFILSRSTPEEIDLWRNKFPRLSKAIKTGLKNKFNIIF</sequence>
<dbReference type="AlphaFoldDB" id="A0A0A2B4S5"/>
<comment type="caution">
    <text evidence="1">The sequence shown here is derived from an EMBL/GenBank/DDBJ whole genome shotgun (WGS) entry which is preliminary data.</text>
</comment>
<dbReference type="STRING" id="59926.EV02_0820"/>
<evidence type="ECO:0000313" key="2">
    <source>
        <dbReference type="Proteomes" id="UP000030345"/>
    </source>
</evidence>
<gene>
    <name evidence="1" type="ORF">EV02_0820</name>
</gene>
<name>A0A0A2B4S5_PROMR</name>